<gene>
    <name evidence="1" type="ORF">WMSIL1_LOCUS13746</name>
</gene>
<accession>A0A564Z8B4</accession>
<dbReference type="EMBL" id="CABIJS010000697">
    <property type="protein sequence ID" value="VUZ55672.1"/>
    <property type="molecule type" value="Genomic_DNA"/>
</dbReference>
<dbReference type="AlphaFoldDB" id="A0A564Z8B4"/>
<dbReference type="Proteomes" id="UP000321570">
    <property type="component" value="Unassembled WGS sequence"/>
</dbReference>
<sequence>MTHDTYLPCRNASINFSLSITASFHLKIASTLTFSRVLARLALITLCFPLDNNARLSVIGSYASCSSPVSFSTLLSLSLSLSLTRFNPRCNLLEYNFDLINS</sequence>
<organism evidence="1 2">
    <name type="scientific">Hymenolepis diminuta</name>
    <name type="common">Rat tapeworm</name>
    <dbReference type="NCBI Taxonomy" id="6216"/>
    <lineage>
        <taxon>Eukaryota</taxon>
        <taxon>Metazoa</taxon>
        <taxon>Spiralia</taxon>
        <taxon>Lophotrochozoa</taxon>
        <taxon>Platyhelminthes</taxon>
        <taxon>Cestoda</taxon>
        <taxon>Eucestoda</taxon>
        <taxon>Cyclophyllidea</taxon>
        <taxon>Hymenolepididae</taxon>
        <taxon>Hymenolepis</taxon>
    </lineage>
</organism>
<proteinExistence type="predicted"/>
<keyword evidence="2" id="KW-1185">Reference proteome</keyword>
<evidence type="ECO:0000313" key="1">
    <source>
        <dbReference type="EMBL" id="VUZ55672.1"/>
    </source>
</evidence>
<reference evidence="1 2" key="1">
    <citation type="submission" date="2019-07" db="EMBL/GenBank/DDBJ databases">
        <authorList>
            <person name="Jastrzebski P J."/>
            <person name="Paukszto L."/>
            <person name="Jastrzebski P J."/>
        </authorList>
    </citation>
    <scope>NUCLEOTIDE SEQUENCE [LARGE SCALE GENOMIC DNA]</scope>
    <source>
        <strain evidence="1 2">WMS-il1</strain>
    </source>
</reference>
<name>A0A564Z8B4_HYMDI</name>
<evidence type="ECO:0000313" key="2">
    <source>
        <dbReference type="Proteomes" id="UP000321570"/>
    </source>
</evidence>
<protein>
    <submittedName>
        <fullName evidence="1">Uncharacterized protein</fullName>
    </submittedName>
</protein>